<reference evidence="3" key="2">
    <citation type="submission" date="2022-06" db="UniProtKB">
        <authorList>
            <consortium name="EnsemblMetazoa"/>
        </authorList>
    </citation>
    <scope>IDENTIFICATION</scope>
</reference>
<accession>A0A8R1XPF9</accession>
<dbReference type="EMBL" id="CMVM020000345">
    <property type="status" value="NOT_ANNOTATED_CDS"/>
    <property type="molecule type" value="Genomic_DNA"/>
</dbReference>
<evidence type="ECO:0000313" key="4">
    <source>
        <dbReference type="Proteomes" id="UP000024404"/>
    </source>
</evidence>
<proteinExistence type="predicted"/>
<name>A0A8R1XPF9_ONCVO</name>
<dbReference type="EnsemblMetazoa" id="OVOC13505.1">
    <property type="protein sequence ID" value="OVOC13505.1"/>
    <property type="gene ID" value="WBGene00255538"/>
</dbReference>
<reference evidence="4" key="1">
    <citation type="submission" date="2013-10" db="EMBL/GenBank/DDBJ databases">
        <title>Genome sequencing of Onchocerca volvulus.</title>
        <authorList>
            <person name="Cotton J."/>
            <person name="Tsai J."/>
            <person name="Stanley E."/>
            <person name="Tracey A."/>
            <person name="Holroyd N."/>
            <person name="Lustigman S."/>
            <person name="Berriman M."/>
        </authorList>
    </citation>
    <scope>NUCLEOTIDE SEQUENCE</scope>
</reference>
<feature type="transmembrane region" description="Helical" evidence="1">
    <location>
        <begin position="52"/>
        <end position="73"/>
    </location>
</feature>
<feature type="signal peptide" evidence="2">
    <location>
        <begin position="1"/>
        <end position="22"/>
    </location>
</feature>
<protein>
    <submittedName>
        <fullName evidence="3">Uncharacterized protein</fullName>
    </submittedName>
</protein>
<evidence type="ECO:0000256" key="2">
    <source>
        <dbReference type="SAM" id="SignalP"/>
    </source>
</evidence>
<keyword evidence="1" id="KW-0472">Membrane</keyword>
<evidence type="ECO:0000256" key="1">
    <source>
        <dbReference type="SAM" id="Phobius"/>
    </source>
</evidence>
<sequence>MGCNWRSFVAIMLSIDIDSVCAEVPIHINFTAVLNETVKNFQLRGRLFTLHISYIVLGFLSILFMFGLSMILLCEYRWCKKKNEEDEKTMELVPHNIFEKLSDSSRSRTGERINGIVREK</sequence>
<organism evidence="3 4">
    <name type="scientific">Onchocerca volvulus</name>
    <dbReference type="NCBI Taxonomy" id="6282"/>
    <lineage>
        <taxon>Eukaryota</taxon>
        <taxon>Metazoa</taxon>
        <taxon>Ecdysozoa</taxon>
        <taxon>Nematoda</taxon>
        <taxon>Chromadorea</taxon>
        <taxon>Rhabditida</taxon>
        <taxon>Spirurina</taxon>
        <taxon>Spiruromorpha</taxon>
        <taxon>Filarioidea</taxon>
        <taxon>Onchocercidae</taxon>
        <taxon>Onchocerca</taxon>
    </lineage>
</organism>
<dbReference type="AlphaFoldDB" id="A0A8R1XPF9"/>
<keyword evidence="1" id="KW-0812">Transmembrane</keyword>
<keyword evidence="2" id="KW-0732">Signal</keyword>
<keyword evidence="4" id="KW-1185">Reference proteome</keyword>
<feature type="chain" id="PRO_5035771674" evidence="2">
    <location>
        <begin position="23"/>
        <end position="120"/>
    </location>
</feature>
<keyword evidence="1" id="KW-1133">Transmembrane helix</keyword>
<evidence type="ECO:0000313" key="3">
    <source>
        <dbReference type="EnsemblMetazoa" id="OVOC13505.1"/>
    </source>
</evidence>
<dbReference type="Proteomes" id="UP000024404">
    <property type="component" value="Unassembled WGS sequence"/>
</dbReference>